<dbReference type="EMBL" id="CZCS02000009">
    <property type="protein sequence ID" value="VXD12603.1"/>
    <property type="molecule type" value="Genomic_DNA"/>
</dbReference>
<comment type="caution">
    <text evidence="1">The sequence shown here is derived from an EMBL/GenBank/DDBJ whole genome shotgun (WGS) entry which is preliminary data.</text>
</comment>
<protein>
    <submittedName>
        <fullName evidence="1">Uncharacterized protein</fullName>
    </submittedName>
</protein>
<keyword evidence="2" id="KW-1185">Reference proteome</keyword>
<sequence length="55" mass="5921">MGTPVILEEVVIAPSDRYNVTDFDPGRPLILILSGGYVLTDSWASLGAGEQLCNR</sequence>
<name>A0A7Z9BIK5_9CYAN</name>
<gene>
    <name evidence="1" type="ORF">PL9631_1060121</name>
</gene>
<organism evidence="1 2">
    <name type="scientific">Planktothrix paucivesiculata PCC 9631</name>
    <dbReference type="NCBI Taxonomy" id="671071"/>
    <lineage>
        <taxon>Bacteria</taxon>
        <taxon>Bacillati</taxon>
        <taxon>Cyanobacteriota</taxon>
        <taxon>Cyanophyceae</taxon>
        <taxon>Oscillatoriophycideae</taxon>
        <taxon>Oscillatoriales</taxon>
        <taxon>Microcoleaceae</taxon>
        <taxon>Planktothrix</taxon>
    </lineage>
</organism>
<accession>A0A7Z9BIK5</accession>
<reference evidence="1" key="1">
    <citation type="submission" date="2019-10" db="EMBL/GenBank/DDBJ databases">
        <authorList>
            <consortium name="Genoscope - CEA"/>
            <person name="William W."/>
        </authorList>
    </citation>
    <scope>NUCLEOTIDE SEQUENCE [LARGE SCALE GENOMIC DNA]</scope>
    <source>
        <strain evidence="1">BBR_PRJEB10994</strain>
    </source>
</reference>
<proteinExistence type="predicted"/>
<evidence type="ECO:0000313" key="2">
    <source>
        <dbReference type="Proteomes" id="UP000182190"/>
    </source>
</evidence>
<evidence type="ECO:0000313" key="1">
    <source>
        <dbReference type="EMBL" id="VXD12603.1"/>
    </source>
</evidence>
<dbReference type="AlphaFoldDB" id="A0A7Z9BIK5"/>
<dbReference type="Proteomes" id="UP000182190">
    <property type="component" value="Unassembled WGS sequence"/>
</dbReference>